<sequence>MTLILATIEQDCVLDPDFEMPRVDKLGVDTGFAYDSNLFVRLSKRRIQSVGLTQNLDGGRRNAIIGKKAVDLDLVLKFSPGVVAARPNYPLVIRLLETARRSQRGSSPRFDVVLVDQMLSVVLREAPGQLHLHALFLDDKRMEKAGAFLACHGVTYERVHPEAFAPLALSNAAQCYQWTQRFGDLRPLRAAAWELSRRLVAVRGARKAKAPPSSKAMLMRLDDELAGIAESLGVGLDDAYTLLGAAVKFGFARPDPRKRLAVMEPLYLI</sequence>
<dbReference type="RefSeq" id="WP_017514266.1">
    <property type="nucleotide sequence ID" value="NZ_CP037901.1"/>
</dbReference>
<evidence type="ECO:0000313" key="1">
    <source>
        <dbReference type="EMBL" id="QBP11851.1"/>
    </source>
</evidence>
<evidence type="ECO:0000313" key="2">
    <source>
        <dbReference type="Proteomes" id="UP000253772"/>
    </source>
</evidence>
<dbReference type="OrthoDB" id="9102212at2"/>
<dbReference type="Proteomes" id="UP000253772">
    <property type="component" value="Chromosome c2"/>
</dbReference>
<reference evidence="1 2" key="1">
    <citation type="submission" date="2019-03" db="EMBL/GenBank/DDBJ databases">
        <title>Comparative insights into the high quality Complete genome sequence of highly metal resistant Cupriavidus metallidurans strain BS1 isolated from a gold-copper mine.</title>
        <authorList>
            <person name="Mazhar H.S."/>
            <person name="Rensing C."/>
        </authorList>
    </citation>
    <scope>NUCLEOTIDE SEQUENCE [LARGE SCALE GENOMIC DNA]</scope>
    <source>
        <strain evidence="1 2">BS1</strain>
    </source>
</reference>
<proteinExistence type="predicted"/>
<organism evidence="1 2">
    <name type="scientific">Cupriavidus metallidurans</name>
    <dbReference type="NCBI Taxonomy" id="119219"/>
    <lineage>
        <taxon>Bacteria</taxon>
        <taxon>Pseudomonadati</taxon>
        <taxon>Pseudomonadota</taxon>
        <taxon>Betaproteobacteria</taxon>
        <taxon>Burkholderiales</taxon>
        <taxon>Burkholderiaceae</taxon>
        <taxon>Cupriavidus</taxon>
    </lineage>
</organism>
<name>A0A482IU75_9BURK</name>
<dbReference type="EMBL" id="CP037901">
    <property type="protein sequence ID" value="QBP11851.1"/>
    <property type="molecule type" value="Genomic_DNA"/>
</dbReference>
<gene>
    <name evidence="1" type="ORF">DDF84_018765</name>
</gene>
<dbReference type="AlphaFoldDB" id="A0A482IU75"/>
<accession>A0A482IU75</accession>
<protein>
    <submittedName>
        <fullName evidence="1">Uncharacterized protein</fullName>
    </submittedName>
</protein>